<dbReference type="Proteomes" id="UP000504624">
    <property type="component" value="Unplaced"/>
</dbReference>
<keyword evidence="4" id="KW-0966">Cell projection</keyword>
<evidence type="ECO:0000313" key="8">
    <source>
        <dbReference type="Proteomes" id="UP000504624"/>
    </source>
</evidence>
<dbReference type="PANTHER" id="PTHR13217:SF11">
    <property type="entry name" value="PLECKSTRIN HOMOLOGY DOMAIN-CONTAINING FAMILY G MEMBER 5"/>
    <property type="match status" value="1"/>
</dbReference>
<reference evidence="9" key="1">
    <citation type="submission" date="2025-08" db="UniProtKB">
        <authorList>
            <consortium name="RefSeq"/>
        </authorList>
    </citation>
    <scope>IDENTIFICATION</scope>
</reference>
<protein>
    <submittedName>
        <fullName evidence="9">Pleckstrin homology domain-containing family G member 5 isoform X2</fullName>
    </submittedName>
</protein>
<dbReference type="InterPro" id="IPR000219">
    <property type="entry name" value="DH_dom"/>
</dbReference>
<organism evidence="8 9">
    <name type="scientific">Lepidothrix coronata</name>
    <name type="common">blue-crowned manakin</name>
    <dbReference type="NCBI Taxonomy" id="321398"/>
    <lineage>
        <taxon>Eukaryota</taxon>
        <taxon>Metazoa</taxon>
        <taxon>Chordata</taxon>
        <taxon>Craniata</taxon>
        <taxon>Vertebrata</taxon>
        <taxon>Euteleostomi</taxon>
        <taxon>Archelosauria</taxon>
        <taxon>Archosauria</taxon>
        <taxon>Dinosauria</taxon>
        <taxon>Saurischia</taxon>
        <taxon>Theropoda</taxon>
        <taxon>Coelurosauria</taxon>
        <taxon>Aves</taxon>
        <taxon>Neognathae</taxon>
        <taxon>Neoaves</taxon>
        <taxon>Telluraves</taxon>
        <taxon>Australaves</taxon>
        <taxon>Passeriformes</taxon>
        <taxon>Pipridae</taxon>
        <taxon>Lepidothrix</taxon>
    </lineage>
</organism>
<dbReference type="Gene3D" id="1.20.900.10">
    <property type="entry name" value="Dbl homology (DH) domain"/>
    <property type="match status" value="1"/>
</dbReference>
<dbReference type="GO" id="GO:0030424">
    <property type="term" value="C:axon"/>
    <property type="evidence" value="ECO:0007669"/>
    <property type="project" value="TreeGrafter"/>
</dbReference>
<dbReference type="FunFam" id="1.20.900.10:FF:000017">
    <property type="entry name" value="pleckstrin homology domain-containing family G member 5 isoform X1"/>
    <property type="match status" value="1"/>
</dbReference>
<dbReference type="PROSITE" id="PS50003">
    <property type="entry name" value="PH_DOMAIN"/>
    <property type="match status" value="1"/>
</dbReference>
<feature type="compositionally biased region" description="Pro residues" evidence="5">
    <location>
        <begin position="663"/>
        <end position="673"/>
    </location>
</feature>
<evidence type="ECO:0000256" key="5">
    <source>
        <dbReference type="SAM" id="MobiDB-lite"/>
    </source>
</evidence>
<feature type="domain" description="PH" evidence="6">
    <location>
        <begin position="399"/>
        <end position="499"/>
    </location>
</feature>
<proteinExistence type="predicted"/>
<dbReference type="InterPro" id="IPR055251">
    <property type="entry name" value="SOS1_NGEF_PH"/>
</dbReference>
<dbReference type="Pfam" id="PF22697">
    <property type="entry name" value="SOS1_NGEF_PH"/>
    <property type="match status" value="1"/>
</dbReference>
<dbReference type="PROSITE" id="PS50010">
    <property type="entry name" value="DH_2"/>
    <property type="match status" value="1"/>
</dbReference>
<dbReference type="InterPro" id="IPR001849">
    <property type="entry name" value="PH_domain"/>
</dbReference>
<dbReference type="InterPro" id="IPR040181">
    <property type="entry name" value="PKHG5/7"/>
</dbReference>
<sequence>MAGWARPGSTRGPAPPGPCTPGMQALSRRRKNMTEFLGDTSIPSPELALHIGSSLPTNGTDTWKNRAASRFSGFFGSGTSVGSFGRETEKLEQLANRLHAYGTFGLPKLPPQLRFDRDSWEEDGDEAGLALEDSWQQIIQGAEALSRRQCHQQEAIWELLHTEATYIRKLKVITDLFLCCLLNLQESGLLCEVDVERLFSNIGEIIRLHCELWRSVMAPVLAKARRTGALLDPIDFLNGFKTFGSLFKPYVRYCMEEEGCMEYMRALLRDSELFRTYVTWAEKHEQCSRLKLSDMLVKPHQRLTKYPLLLKSVLKKTDDPRARDAITTMIGSVERFINDVNSRMRQRQERQRLATILSRIDTYEVVEGSTDEVDKLLKEFLRLDLTAPIPGTSPEDTRQLLLEGSLRMREGKDSKMDVYCFLFTDLFLITKPLKKAERTKVVRQPLLVDKVVCRELRDPGSFLLIYLNELGSAVAAYTFQASGQSLCRSWVEAVRNAQNLLQQLRQRRCMEEEEEEEEDGGSGTSAASSPTILRRSSASPDSQQCPSDGSTETLAMVAADGGDELSSPDWDTGPFRSTSDSSSVGTSTSISTGTSADTSTETPTQELPAGALPVPLPHGMASPAGGCRSSSIDSAYGTLSPASLRDFSQQPDGVAEEGREPSLAPPAPRPPSPRLRRRTPVQLLPCPARVLKSKSEASLPQLLSPTSPGPLSQSRSLSDLSAGSPQTNQAPVPPAASGSSGSSTSELSELEEPVKSPVSLPGELRREPPPPAHRTLSDPQSARHRKLTLAQLYRIHATLMLNSTLTASEV</sequence>
<feature type="compositionally biased region" description="Polar residues" evidence="5">
    <location>
        <begin position="530"/>
        <end position="553"/>
    </location>
</feature>
<gene>
    <name evidence="9" type="primary">PLEKHG5</name>
</gene>
<dbReference type="Pfam" id="PF00621">
    <property type="entry name" value="RhoGEF"/>
    <property type="match status" value="1"/>
</dbReference>
<dbReference type="SUPFAM" id="SSF50729">
    <property type="entry name" value="PH domain-like"/>
    <property type="match status" value="1"/>
</dbReference>
<evidence type="ECO:0000313" key="9">
    <source>
        <dbReference type="RefSeq" id="XP_017686672.1"/>
    </source>
</evidence>
<dbReference type="FunFam" id="2.30.29.30:FF:000141">
    <property type="entry name" value="Pleckstrin homology domain-containing family G member 5"/>
    <property type="match status" value="1"/>
</dbReference>
<dbReference type="SUPFAM" id="SSF48065">
    <property type="entry name" value="DBL homology domain (DH-domain)"/>
    <property type="match status" value="1"/>
</dbReference>
<dbReference type="InterPro" id="IPR035899">
    <property type="entry name" value="DBL_dom_sf"/>
</dbReference>
<dbReference type="CTD" id="57449"/>
<dbReference type="InterPro" id="IPR011993">
    <property type="entry name" value="PH-like_dom_sf"/>
</dbReference>
<dbReference type="GeneID" id="108505312"/>
<feature type="compositionally biased region" description="Low complexity" evidence="5">
    <location>
        <begin position="737"/>
        <end position="747"/>
    </location>
</feature>
<dbReference type="SMART" id="SM00325">
    <property type="entry name" value="RhoGEF"/>
    <property type="match status" value="1"/>
</dbReference>
<evidence type="ECO:0000256" key="4">
    <source>
        <dbReference type="ARBA" id="ARBA00023273"/>
    </source>
</evidence>
<dbReference type="GO" id="GO:0043542">
    <property type="term" value="P:endothelial cell migration"/>
    <property type="evidence" value="ECO:0007669"/>
    <property type="project" value="TreeGrafter"/>
</dbReference>
<dbReference type="RefSeq" id="XP_017686672.1">
    <property type="nucleotide sequence ID" value="XM_017831183.1"/>
</dbReference>
<dbReference type="Gene3D" id="2.30.29.30">
    <property type="entry name" value="Pleckstrin-homology domain (PH domain)/Phosphotyrosine-binding domain (PTB)"/>
    <property type="match status" value="1"/>
</dbReference>
<dbReference type="GO" id="GO:0005085">
    <property type="term" value="F:guanyl-nucleotide exchange factor activity"/>
    <property type="evidence" value="ECO:0007669"/>
    <property type="project" value="InterPro"/>
</dbReference>
<dbReference type="CDD" id="cd13244">
    <property type="entry name" value="PH_PLEKHG5_G6"/>
    <property type="match status" value="1"/>
</dbReference>
<accession>A0A6J0IJ86</accession>
<name>A0A6J0IJ86_9PASS</name>
<keyword evidence="3" id="KW-0963">Cytoplasm</keyword>
<dbReference type="PANTHER" id="PTHR13217">
    <property type="entry name" value="PLECKSTRIN HOMOLOGY DOMAIN-CONTAINING FAMILY G MEMBER 7"/>
    <property type="match status" value="1"/>
</dbReference>
<evidence type="ECO:0000256" key="3">
    <source>
        <dbReference type="ARBA" id="ARBA00022490"/>
    </source>
</evidence>
<feature type="compositionally biased region" description="Acidic residues" evidence="5">
    <location>
        <begin position="511"/>
        <end position="520"/>
    </location>
</feature>
<dbReference type="GO" id="GO:0007266">
    <property type="term" value="P:Rho protein signal transduction"/>
    <property type="evidence" value="ECO:0007669"/>
    <property type="project" value="TreeGrafter"/>
</dbReference>
<dbReference type="CDD" id="cd00160">
    <property type="entry name" value="RhoGEF"/>
    <property type="match status" value="1"/>
</dbReference>
<dbReference type="SMART" id="SM00233">
    <property type="entry name" value="PH"/>
    <property type="match status" value="1"/>
</dbReference>
<evidence type="ECO:0000259" key="6">
    <source>
        <dbReference type="PROSITE" id="PS50003"/>
    </source>
</evidence>
<evidence type="ECO:0000256" key="2">
    <source>
        <dbReference type="ARBA" id="ARBA00004496"/>
    </source>
</evidence>
<dbReference type="GO" id="GO:0005886">
    <property type="term" value="C:plasma membrane"/>
    <property type="evidence" value="ECO:0007669"/>
    <property type="project" value="TreeGrafter"/>
</dbReference>
<dbReference type="AlphaFoldDB" id="A0A6J0IJ86"/>
<keyword evidence="8" id="KW-1185">Reference proteome</keyword>
<dbReference type="GO" id="GO:0030139">
    <property type="term" value="C:endocytic vesicle"/>
    <property type="evidence" value="ECO:0007669"/>
    <property type="project" value="TreeGrafter"/>
</dbReference>
<feature type="compositionally biased region" description="Low complexity" evidence="5">
    <location>
        <begin position="577"/>
        <end position="600"/>
    </location>
</feature>
<evidence type="ECO:0000256" key="1">
    <source>
        <dbReference type="ARBA" id="ARBA00004316"/>
    </source>
</evidence>
<evidence type="ECO:0000259" key="7">
    <source>
        <dbReference type="PROSITE" id="PS50010"/>
    </source>
</evidence>
<feature type="domain" description="DH" evidence="7">
    <location>
        <begin position="151"/>
        <end position="343"/>
    </location>
</feature>
<comment type="subcellular location">
    <subcellularLocation>
        <location evidence="1">Cell projection</location>
    </subcellularLocation>
    <subcellularLocation>
        <location evidence="2">Cytoplasm</location>
    </subcellularLocation>
</comment>
<dbReference type="OrthoDB" id="660555at2759"/>
<feature type="compositionally biased region" description="Polar residues" evidence="5">
    <location>
        <begin position="696"/>
        <end position="730"/>
    </location>
</feature>
<feature type="region of interest" description="Disordered" evidence="5">
    <location>
        <begin position="510"/>
        <end position="783"/>
    </location>
</feature>